<dbReference type="OrthoDB" id="996762at2759"/>
<dbReference type="PANTHER" id="PTHR46148">
    <property type="entry name" value="CHROMO DOMAIN-CONTAINING PROTEIN"/>
    <property type="match status" value="1"/>
</dbReference>
<evidence type="ECO:0000259" key="1">
    <source>
        <dbReference type="Pfam" id="PF24626"/>
    </source>
</evidence>
<dbReference type="Pfam" id="PF24626">
    <property type="entry name" value="SH3_Tf2-1"/>
    <property type="match status" value="1"/>
</dbReference>
<dbReference type="EMBL" id="SMMG02000007">
    <property type="protein sequence ID" value="KAA3465997.1"/>
    <property type="molecule type" value="Genomic_DNA"/>
</dbReference>
<organism evidence="2 3">
    <name type="scientific">Gossypium australe</name>
    <dbReference type="NCBI Taxonomy" id="47621"/>
    <lineage>
        <taxon>Eukaryota</taxon>
        <taxon>Viridiplantae</taxon>
        <taxon>Streptophyta</taxon>
        <taxon>Embryophyta</taxon>
        <taxon>Tracheophyta</taxon>
        <taxon>Spermatophyta</taxon>
        <taxon>Magnoliopsida</taxon>
        <taxon>eudicotyledons</taxon>
        <taxon>Gunneridae</taxon>
        <taxon>Pentapetalae</taxon>
        <taxon>rosids</taxon>
        <taxon>malvids</taxon>
        <taxon>Malvales</taxon>
        <taxon>Malvaceae</taxon>
        <taxon>Malvoideae</taxon>
        <taxon>Gossypium</taxon>
    </lineage>
</organism>
<keyword evidence="3" id="KW-1185">Reference proteome</keyword>
<feature type="domain" description="Tf2-1-like SH3-like" evidence="1">
    <location>
        <begin position="28"/>
        <end position="93"/>
    </location>
</feature>
<protein>
    <submittedName>
        <fullName evidence="2">DNA/RNA polymerases superfamily protein</fullName>
    </submittedName>
</protein>
<dbReference type="AlphaFoldDB" id="A0A5B6VA45"/>
<gene>
    <name evidence="2" type="ORF">EPI10_001126</name>
</gene>
<dbReference type="InterPro" id="IPR056924">
    <property type="entry name" value="SH3_Tf2-1"/>
</dbReference>
<name>A0A5B6VA45_9ROSI</name>
<proteinExistence type="predicted"/>
<comment type="caution">
    <text evidence="2">The sequence shown here is derived from an EMBL/GenBank/DDBJ whole genome shotgun (WGS) entry which is preliminary data.</text>
</comment>
<dbReference type="Proteomes" id="UP000325315">
    <property type="component" value="Unassembled WGS sequence"/>
</dbReference>
<sequence>MFISKSLASDRQNSYADLKQKETKYAVGEKVFLKVSLWKKVLCFGCKGKLSPRFIEPYKIIERVGSVAYRLALSSKLQKIHDVFHASMSERYRSYPSHITLMETIEVQPDLSYEEESIKILAQEVKELGSKCVALEKVRWHIHNMEEATWESKEVMRSQ</sequence>
<accession>A0A5B6VA45</accession>
<evidence type="ECO:0000313" key="3">
    <source>
        <dbReference type="Proteomes" id="UP000325315"/>
    </source>
</evidence>
<dbReference type="PANTHER" id="PTHR46148:SF44">
    <property type="entry name" value="GAG-POL POLYPROTEIN"/>
    <property type="match status" value="1"/>
</dbReference>
<reference evidence="3" key="1">
    <citation type="journal article" date="2019" name="Plant Biotechnol. J.">
        <title>Genome sequencing of the Australian wild diploid species Gossypium australe highlights disease resistance and delayed gland morphogenesis.</title>
        <authorList>
            <person name="Cai Y."/>
            <person name="Cai X."/>
            <person name="Wang Q."/>
            <person name="Wang P."/>
            <person name="Zhang Y."/>
            <person name="Cai C."/>
            <person name="Xu Y."/>
            <person name="Wang K."/>
            <person name="Zhou Z."/>
            <person name="Wang C."/>
            <person name="Geng S."/>
            <person name="Li B."/>
            <person name="Dong Q."/>
            <person name="Hou Y."/>
            <person name="Wang H."/>
            <person name="Ai P."/>
            <person name="Liu Z."/>
            <person name="Yi F."/>
            <person name="Sun M."/>
            <person name="An G."/>
            <person name="Cheng J."/>
            <person name="Zhang Y."/>
            <person name="Shi Q."/>
            <person name="Xie Y."/>
            <person name="Shi X."/>
            <person name="Chang Y."/>
            <person name="Huang F."/>
            <person name="Chen Y."/>
            <person name="Hong S."/>
            <person name="Mi L."/>
            <person name="Sun Q."/>
            <person name="Zhang L."/>
            <person name="Zhou B."/>
            <person name="Peng R."/>
            <person name="Zhang X."/>
            <person name="Liu F."/>
        </authorList>
    </citation>
    <scope>NUCLEOTIDE SEQUENCE [LARGE SCALE GENOMIC DNA]</scope>
    <source>
        <strain evidence="3">cv. PA1801</strain>
    </source>
</reference>
<evidence type="ECO:0000313" key="2">
    <source>
        <dbReference type="EMBL" id="KAA3465997.1"/>
    </source>
</evidence>